<feature type="compositionally biased region" description="Low complexity" evidence="1">
    <location>
        <begin position="30"/>
        <end position="44"/>
    </location>
</feature>
<dbReference type="AlphaFoldDB" id="A0A6B0UMT8"/>
<feature type="chain" id="PRO_5025596651" evidence="2">
    <location>
        <begin position="23"/>
        <end position="118"/>
    </location>
</feature>
<evidence type="ECO:0000313" key="3">
    <source>
        <dbReference type="EMBL" id="MXU90913.1"/>
    </source>
</evidence>
<organism evidence="3">
    <name type="scientific">Ixodes ricinus</name>
    <name type="common">Common tick</name>
    <name type="synonym">Acarus ricinus</name>
    <dbReference type="NCBI Taxonomy" id="34613"/>
    <lineage>
        <taxon>Eukaryota</taxon>
        <taxon>Metazoa</taxon>
        <taxon>Ecdysozoa</taxon>
        <taxon>Arthropoda</taxon>
        <taxon>Chelicerata</taxon>
        <taxon>Arachnida</taxon>
        <taxon>Acari</taxon>
        <taxon>Parasitiformes</taxon>
        <taxon>Ixodida</taxon>
        <taxon>Ixodoidea</taxon>
        <taxon>Ixodidae</taxon>
        <taxon>Ixodinae</taxon>
        <taxon>Ixodes</taxon>
    </lineage>
</organism>
<name>A0A6B0UMT8_IXORI</name>
<evidence type="ECO:0000256" key="1">
    <source>
        <dbReference type="SAM" id="MobiDB-lite"/>
    </source>
</evidence>
<accession>A0A6B0UMT8</accession>
<keyword evidence="2" id="KW-0732">Signal</keyword>
<feature type="signal peptide" evidence="2">
    <location>
        <begin position="1"/>
        <end position="22"/>
    </location>
</feature>
<feature type="region of interest" description="Disordered" evidence="1">
    <location>
        <begin position="25"/>
        <end position="44"/>
    </location>
</feature>
<protein>
    <submittedName>
        <fullName evidence="3">Putative secreted protein</fullName>
    </submittedName>
</protein>
<sequence>MTPIHPPIQLLLLSSVLVHCQSLHTPPQEAGPTTIPLAAPTTPRPHLFTKTRTKHTLLLPTEKIYTRCLPRKIISKPSLSRRVMTILQSTRPFRNIVISRKRLNETLGGGGGGGGNLF</sequence>
<dbReference type="EMBL" id="GIFC01008830">
    <property type="protein sequence ID" value="MXU90913.1"/>
    <property type="molecule type" value="Transcribed_RNA"/>
</dbReference>
<proteinExistence type="predicted"/>
<evidence type="ECO:0000256" key="2">
    <source>
        <dbReference type="SAM" id="SignalP"/>
    </source>
</evidence>
<reference evidence="3" key="1">
    <citation type="submission" date="2019-12" db="EMBL/GenBank/DDBJ databases">
        <title>An insight into the sialome of adult female Ixodes ricinus ticks feeding for 6 days.</title>
        <authorList>
            <person name="Perner J."/>
            <person name="Ribeiro J.M.C."/>
        </authorList>
    </citation>
    <scope>NUCLEOTIDE SEQUENCE</scope>
    <source>
        <strain evidence="3">Semi-engorged</strain>
        <tissue evidence="3">Salivary glands</tissue>
    </source>
</reference>